<dbReference type="PANTHER" id="PTHR10098:SF108">
    <property type="entry name" value="TETRATRICOPEPTIDE REPEAT PROTEIN 28"/>
    <property type="match status" value="1"/>
</dbReference>
<dbReference type="AlphaFoldDB" id="A0A1H9FT27"/>
<organism evidence="4 5">
    <name type="scientific">Neolewinella agarilytica</name>
    <dbReference type="NCBI Taxonomy" id="478744"/>
    <lineage>
        <taxon>Bacteria</taxon>
        <taxon>Pseudomonadati</taxon>
        <taxon>Bacteroidota</taxon>
        <taxon>Saprospiria</taxon>
        <taxon>Saprospirales</taxon>
        <taxon>Lewinellaceae</taxon>
        <taxon>Neolewinella</taxon>
    </lineage>
</organism>
<dbReference type="Gene3D" id="1.25.40.10">
    <property type="entry name" value="Tetratricopeptide repeat domain"/>
    <property type="match status" value="2"/>
</dbReference>
<evidence type="ECO:0000256" key="2">
    <source>
        <dbReference type="SAM" id="SignalP"/>
    </source>
</evidence>
<feature type="transmembrane region" description="Helical" evidence="1">
    <location>
        <begin position="883"/>
        <end position="902"/>
    </location>
</feature>
<keyword evidence="5" id="KW-1185">Reference proteome</keyword>
<name>A0A1H9FT27_9BACT</name>
<dbReference type="InParanoid" id="A0A1H9FT27"/>
<feature type="domain" description="CHAT" evidence="3">
    <location>
        <begin position="600"/>
        <end position="874"/>
    </location>
</feature>
<keyword evidence="2" id="KW-0732">Signal</keyword>
<dbReference type="Pfam" id="PF12770">
    <property type="entry name" value="CHAT"/>
    <property type="match status" value="1"/>
</dbReference>
<gene>
    <name evidence="4" type="ORF">SAMN05444359_10978</name>
</gene>
<accession>A0A1H9FT27</accession>
<keyword evidence="1" id="KW-0472">Membrane</keyword>
<keyword evidence="1" id="KW-1133">Transmembrane helix</keyword>
<evidence type="ECO:0000313" key="4">
    <source>
        <dbReference type="EMBL" id="SEQ40658.1"/>
    </source>
</evidence>
<evidence type="ECO:0000259" key="3">
    <source>
        <dbReference type="Pfam" id="PF12770"/>
    </source>
</evidence>
<dbReference type="InterPro" id="IPR024983">
    <property type="entry name" value="CHAT_dom"/>
</dbReference>
<protein>
    <submittedName>
        <fullName evidence="4">CHAT domain-containing protein</fullName>
    </submittedName>
</protein>
<feature type="chain" id="PRO_5011491869" evidence="2">
    <location>
        <begin position="22"/>
        <end position="904"/>
    </location>
</feature>
<proteinExistence type="predicted"/>
<dbReference type="STRING" id="478744.SAMN05444359_10978"/>
<sequence>MYSCRLPFLLLLLCAFSGAKAQCPTVEDLRERLFAGGDHHPGVADSVRIVCPTSADSLASVYYSRSAYFFGKENLEDAIGMGELALVEFRKAQPPGEEKLMLGRINYNLGLFHSRRAEYQRARAYYQEASRVFSLVEHKEKNKRWLRSLLDLGYMNNLLGNFEEGARHLEIVKERGAAEGFPFFTAEANRLLGEQLLERGELGAAAGATEVALAQLEALGVERWVYATGINLANIRYKQGQYAAARRALGPARKVQDYLPLTDLSRMQSLLALLALKTNAPEEAERWYDENRSIALEEEDPLFIAQAYDNGAEVALQRKDYDEAINRVGEAIAQLAPGFRMTGERLAPTTEQLRASPYKIDLLVYLRDLSRMLESAGRPADALEVLYAADGLTDEIRAGLAGEVGQLFWRKRAMPIYERAIRLSQQMEEPEQALHFFEKSRAVLLLQSLAEADALQQLPEGDASRLSRLTNLLLEQQREQFDLMPEGREAGQAALLAARDSLASLRRELAVRYPGIMGASVETDVLGEEAARAQLSALGYDRQLAYFLGEQEAFLLVLTPTDSEVISLGATDSLEAAVGEMLEFFTSAGKIDGGAGDYLRAAHTAYELLLAPAGSAPNERLLIVPDGLLAYLPFAALITEAGASDVATAPYLLRRNLLSYAQSATVLARQNKADRRVNTSAYCFAPFTETTANETAPTLAFSQVEADALSPYTSVERTAGSATRSAFLKEASSHSLLHLSTHAYANRSGEEPARILTADAPLYLPDVYALRLPAALVTLSACQSNIGPLARGEGVLGLGRAFTAAGARGVVASLWSLNDRATAGVVTTFYEELAGGAPKPDALHRAQLAYLDRTDIPAYLKSPYYWAGLTYYGDAGTLPAGNFPWWMAGVGVLLLGLGIWWWRR</sequence>
<feature type="signal peptide" evidence="2">
    <location>
        <begin position="1"/>
        <end position="21"/>
    </location>
</feature>
<dbReference type="PANTHER" id="PTHR10098">
    <property type="entry name" value="RAPSYN-RELATED"/>
    <property type="match status" value="1"/>
</dbReference>
<dbReference type="SUPFAM" id="SSF48452">
    <property type="entry name" value="TPR-like"/>
    <property type="match status" value="2"/>
</dbReference>
<dbReference type="Proteomes" id="UP000199021">
    <property type="component" value="Unassembled WGS sequence"/>
</dbReference>
<evidence type="ECO:0000313" key="5">
    <source>
        <dbReference type="Proteomes" id="UP000199021"/>
    </source>
</evidence>
<evidence type="ECO:0000256" key="1">
    <source>
        <dbReference type="SAM" id="Phobius"/>
    </source>
</evidence>
<keyword evidence="1" id="KW-0812">Transmembrane</keyword>
<dbReference type="InterPro" id="IPR011990">
    <property type="entry name" value="TPR-like_helical_dom_sf"/>
</dbReference>
<reference evidence="5" key="1">
    <citation type="submission" date="2016-10" db="EMBL/GenBank/DDBJ databases">
        <authorList>
            <person name="Varghese N."/>
            <person name="Submissions S."/>
        </authorList>
    </citation>
    <scope>NUCLEOTIDE SEQUENCE [LARGE SCALE GENOMIC DNA]</scope>
    <source>
        <strain evidence="5">DSM 24740</strain>
    </source>
</reference>
<dbReference type="EMBL" id="FOFB01000009">
    <property type="protein sequence ID" value="SEQ40658.1"/>
    <property type="molecule type" value="Genomic_DNA"/>
</dbReference>